<keyword evidence="2" id="KW-1185">Reference proteome</keyword>
<proteinExistence type="predicted"/>
<protein>
    <submittedName>
        <fullName evidence="1">Uncharacterized protein</fullName>
    </submittedName>
</protein>
<dbReference type="EMBL" id="JAEPRD010000039">
    <property type="protein sequence ID" value="KAG2205106.1"/>
    <property type="molecule type" value="Genomic_DNA"/>
</dbReference>
<organism evidence="1 2">
    <name type="scientific">Mucor saturninus</name>
    <dbReference type="NCBI Taxonomy" id="64648"/>
    <lineage>
        <taxon>Eukaryota</taxon>
        <taxon>Fungi</taxon>
        <taxon>Fungi incertae sedis</taxon>
        <taxon>Mucoromycota</taxon>
        <taxon>Mucoromycotina</taxon>
        <taxon>Mucoromycetes</taxon>
        <taxon>Mucorales</taxon>
        <taxon>Mucorineae</taxon>
        <taxon>Mucoraceae</taxon>
        <taxon>Mucor</taxon>
    </lineage>
</organism>
<accession>A0A8H7R627</accession>
<evidence type="ECO:0000313" key="1">
    <source>
        <dbReference type="EMBL" id="KAG2205106.1"/>
    </source>
</evidence>
<sequence length="201" mass="23584">MIGKDNNHFVNNQQVEYHHQISTNTKTNLKAVKFNNFIPSQQLLDLVSTYLPNLNTIACLPTDFWDSDGFWASRSNIDLTDFKNLDNFYCMVESFYHPFKHYFMHLQYTDGDESYHYQNTECRESLDLMYSGFVGLCVYKEELARTVKIEYKKDVKVIIGSYDGDVLAEIDNGHRLEQVRADSHHTYNILRSCFAVFQETK</sequence>
<reference evidence="1" key="1">
    <citation type="submission" date="2020-12" db="EMBL/GenBank/DDBJ databases">
        <title>Metabolic potential, ecology and presence of endohyphal bacteria is reflected in genomic diversity of Mucoromycotina.</title>
        <authorList>
            <person name="Muszewska A."/>
            <person name="Okrasinska A."/>
            <person name="Steczkiewicz K."/>
            <person name="Drgas O."/>
            <person name="Orlowska M."/>
            <person name="Perlinska-Lenart U."/>
            <person name="Aleksandrzak-Piekarczyk T."/>
            <person name="Szatraj K."/>
            <person name="Zielenkiewicz U."/>
            <person name="Pilsyk S."/>
            <person name="Malc E."/>
            <person name="Mieczkowski P."/>
            <person name="Kruszewska J.S."/>
            <person name="Biernat P."/>
            <person name="Pawlowska J."/>
        </authorList>
    </citation>
    <scope>NUCLEOTIDE SEQUENCE</scope>
    <source>
        <strain evidence="1">WA0000017839</strain>
    </source>
</reference>
<dbReference type="AlphaFoldDB" id="A0A8H7R627"/>
<dbReference type="Proteomes" id="UP000603453">
    <property type="component" value="Unassembled WGS sequence"/>
</dbReference>
<evidence type="ECO:0000313" key="2">
    <source>
        <dbReference type="Proteomes" id="UP000603453"/>
    </source>
</evidence>
<comment type="caution">
    <text evidence="1">The sequence shown here is derived from an EMBL/GenBank/DDBJ whole genome shotgun (WGS) entry which is preliminary data.</text>
</comment>
<gene>
    <name evidence="1" type="ORF">INT47_002200</name>
</gene>
<name>A0A8H7R627_9FUNG</name>